<sequence>MLMFTKHMARKSRTGLTLVGSVLLTGALLNGCGTGPTAETGTSASVGLRSLETTTESYEVWTLDQQDSRENREGGGLLYIHAGSELEAHAGTAVRTVIDLGSEVRDLCLEQTGTAPVRPHMITFNGGDYNTGPSGNTHALVSFVATGHVVFFDAATRAPVKCIDVGTQAHAIWPTPDQKHAIVADQNGRKLHRIATDYAKNEYQVETSFDLANCTTPAGGACTTPLRNDNAPICPRVDAANRYTFVTLRGGGMFVLDHNTTPMRIVAEYDRSVIWTGCGAAEVGDKMYVNSGSLPGRLSGHDLYAFNMNSFSLDGTPPNTPAPRVVYSRQSTQPLDLDSHGVALTKHKRYMWINDRIQNDVTVIETATDQVVGQFSLAGPLSSDPAPDIFDLSPSGNRMFVTLRGPTPQSGAHAAYGNTPGIGVIQVTEGGKKGQLQSIAHLPNTRPGVAADPHGIRLRYLSPLQE</sequence>
<gene>
    <name evidence="1" type="ORF">GCM10008955_42100</name>
</gene>
<organism evidence="1 2">
    <name type="scientific">Deinococcus malanensis</name>
    <dbReference type="NCBI Taxonomy" id="1706855"/>
    <lineage>
        <taxon>Bacteria</taxon>
        <taxon>Thermotogati</taxon>
        <taxon>Deinococcota</taxon>
        <taxon>Deinococci</taxon>
        <taxon>Deinococcales</taxon>
        <taxon>Deinococcaceae</taxon>
        <taxon>Deinococcus</taxon>
    </lineage>
</organism>
<evidence type="ECO:0008006" key="3">
    <source>
        <dbReference type="Google" id="ProtNLM"/>
    </source>
</evidence>
<dbReference type="InterPro" id="IPR015943">
    <property type="entry name" value="WD40/YVTN_repeat-like_dom_sf"/>
</dbReference>
<dbReference type="SUPFAM" id="SSF50969">
    <property type="entry name" value="YVTN repeat-like/Quinoprotein amine dehydrogenase"/>
    <property type="match status" value="1"/>
</dbReference>
<dbReference type="EMBL" id="BMPP01000047">
    <property type="protein sequence ID" value="GGK43937.1"/>
    <property type="molecule type" value="Genomic_DNA"/>
</dbReference>
<accession>A0ABQ2F2X0</accession>
<dbReference type="InterPro" id="IPR011044">
    <property type="entry name" value="Quino_amine_DH_bsu"/>
</dbReference>
<comment type="caution">
    <text evidence="1">The sequence shown here is derived from an EMBL/GenBank/DDBJ whole genome shotgun (WGS) entry which is preliminary data.</text>
</comment>
<dbReference type="PANTHER" id="PTHR47197">
    <property type="entry name" value="PROTEIN NIRF"/>
    <property type="match status" value="1"/>
</dbReference>
<name>A0ABQ2F2X0_9DEIO</name>
<protein>
    <recommendedName>
        <fullName evidence="3">YncE family protein</fullName>
    </recommendedName>
</protein>
<dbReference type="Gene3D" id="2.130.10.10">
    <property type="entry name" value="YVTN repeat-like/Quinoprotein amine dehydrogenase"/>
    <property type="match status" value="2"/>
</dbReference>
<reference evidence="2" key="1">
    <citation type="journal article" date="2019" name="Int. J. Syst. Evol. Microbiol.">
        <title>The Global Catalogue of Microorganisms (GCM) 10K type strain sequencing project: providing services to taxonomists for standard genome sequencing and annotation.</title>
        <authorList>
            <consortium name="The Broad Institute Genomics Platform"/>
            <consortium name="The Broad Institute Genome Sequencing Center for Infectious Disease"/>
            <person name="Wu L."/>
            <person name="Ma J."/>
        </authorList>
    </citation>
    <scope>NUCLEOTIDE SEQUENCE [LARGE SCALE GENOMIC DNA]</scope>
    <source>
        <strain evidence="2">JCM 30331</strain>
    </source>
</reference>
<evidence type="ECO:0000313" key="2">
    <source>
        <dbReference type="Proteomes" id="UP000647587"/>
    </source>
</evidence>
<dbReference type="PANTHER" id="PTHR47197:SF3">
    <property type="entry name" value="DIHYDRO-HEME D1 DEHYDROGENASE"/>
    <property type="match status" value="1"/>
</dbReference>
<dbReference type="Proteomes" id="UP000647587">
    <property type="component" value="Unassembled WGS sequence"/>
</dbReference>
<proteinExistence type="predicted"/>
<keyword evidence="2" id="KW-1185">Reference proteome</keyword>
<evidence type="ECO:0000313" key="1">
    <source>
        <dbReference type="EMBL" id="GGK43937.1"/>
    </source>
</evidence>
<dbReference type="InterPro" id="IPR051200">
    <property type="entry name" value="Host-pathogen_enzymatic-act"/>
</dbReference>